<evidence type="ECO:0000256" key="4">
    <source>
        <dbReference type="ARBA" id="ARBA00023163"/>
    </source>
</evidence>
<keyword evidence="1" id="KW-0805">Transcription regulation</keyword>
<proteinExistence type="predicted"/>
<accession>A0ABN6LQG5</accession>
<dbReference type="InterPro" id="IPR037923">
    <property type="entry name" value="HTH-like"/>
</dbReference>
<keyword evidence="3" id="KW-0010">Activator</keyword>
<keyword evidence="2" id="KW-0238">DNA-binding</keyword>
<reference evidence="6 7" key="1">
    <citation type="submission" date="2021-12" db="EMBL/GenBank/DDBJ databases">
        <title>Complete genome sequence of Phytobacter diazotrophicus TA9734.</title>
        <authorList>
            <person name="Kubota H."/>
            <person name="Nakayama Y."/>
            <person name="Ariyoshi T."/>
        </authorList>
    </citation>
    <scope>NUCLEOTIDE SEQUENCE [LARGE SCALE GENOMIC DNA]</scope>
    <source>
        <strain evidence="6 7">TA9734</strain>
    </source>
</reference>
<evidence type="ECO:0000313" key="6">
    <source>
        <dbReference type="EMBL" id="BDD49823.1"/>
    </source>
</evidence>
<evidence type="ECO:0000256" key="1">
    <source>
        <dbReference type="ARBA" id="ARBA00023015"/>
    </source>
</evidence>
<evidence type="ECO:0000256" key="2">
    <source>
        <dbReference type="ARBA" id="ARBA00023125"/>
    </source>
</evidence>
<keyword evidence="4" id="KW-0804">Transcription</keyword>
<protein>
    <submittedName>
        <fullName evidence="6">AraC family transcriptional regulator</fullName>
    </submittedName>
</protein>
<dbReference type="InterPro" id="IPR009057">
    <property type="entry name" value="Homeodomain-like_sf"/>
</dbReference>
<dbReference type="Pfam" id="PF02311">
    <property type="entry name" value="AraC_binding"/>
    <property type="match status" value="1"/>
</dbReference>
<organism evidence="6 7">
    <name type="scientific">Phytobacter diazotrophicus</name>
    <dbReference type="NCBI Taxonomy" id="395631"/>
    <lineage>
        <taxon>Bacteria</taxon>
        <taxon>Pseudomonadati</taxon>
        <taxon>Pseudomonadota</taxon>
        <taxon>Gammaproteobacteria</taxon>
        <taxon>Enterobacterales</taxon>
        <taxon>Enterobacteriaceae</taxon>
        <taxon>Phytobacter</taxon>
    </lineage>
</organism>
<dbReference type="InterPro" id="IPR018062">
    <property type="entry name" value="HTH_AraC-typ_CS"/>
</dbReference>
<dbReference type="PROSITE" id="PS01124">
    <property type="entry name" value="HTH_ARAC_FAMILY_2"/>
    <property type="match status" value="1"/>
</dbReference>
<evidence type="ECO:0000256" key="3">
    <source>
        <dbReference type="ARBA" id="ARBA00023159"/>
    </source>
</evidence>
<dbReference type="Gene3D" id="2.60.120.10">
    <property type="entry name" value="Jelly Rolls"/>
    <property type="match status" value="1"/>
</dbReference>
<sequence length="268" mass="30197">MTTRNIEQRFWRSPLVPWVEWRSTVQSTQAYKLHQHPQLSIGAIIDGETVTRCSGHEYHLSQGDMVLIAPREAHSCNPAAERPRSYHMLYLDEAWCLQQLGFAPGEHLHCAQTVLRNPSFFTAFMHIISLMEDNQTGELQEAVRALLVSLPGLQTAAKPAEFCNHMQTTLLADIQQPPSLDCLAQRYTLRKETLIRQFKLATGLTPGAWINNARVEFAKAQLRAGSDIADAGYQSGFADQSHFHRTFVSFTSSTPRQYAQGRSISDNN</sequence>
<feature type="domain" description="HTH araC/xylS-type" evidence="5">
    <location>
        <begin position="164"/>
        <end position="261"/>
    </location>
</feature>
<dbReference type="Pfam" id="PF12833">
    <property type="entry name" value="HTH_18"/>
    <property type="match status" value="1"/>
</dbReference>
<dbReference type="PROSITE" id="PS00041">
    <property type="entry name" value="HTH_ARAC_FAMILY_1"/>
    <property type="match status" value="1"/>
</dbReference>
<dbReference type="Proteomes" id="UP001320460">
    <property type="component" value="Chromosome"/>
</dbReference>
<dbReference type="InterPro" id="IPR018060">
    <property type="entry name" value="HTH_AraC"/>
</dbReference>
<keyword evidence="7" id="KW-1185">Reference proteome</keyword>
<dbReference type="SMART" id="SM00342">
    <property type="entry name" value="HTH_ARAC"/>
    <property type="match status" value="1"/>
</dbReference>
<gene>
    <name evidence="6" type="ORF">PDTA9734_13100</name>
</gene>
<dbReference type="SUPFAM" id="SSF51215">
    <property type="entry name" value="Regulatory protein AraC"/>
    <property type="match status" value="1"/>
</dbReference>
<name>A0ABN6LQG5_9ENTR</name>
<dbReference type="EMBL" id="AP025334">
    <property type="protein sequence ID" value="BDD49823.1"/>
    <property type="molecule type" value="Genomic_DNA"/>
</dbReference>
<dbReference type="InterPro" id="IPR003313">
    <property type="entry name" value="AraC-bd"/>
</dbReference>
<dbReference type="InterPro" id="IPR014710">
    <property type="entry name" value="RmlC-like_jellyroll"/>
</dbReference>
<evidence type="ECO:0000259" key="5">
    <source>
        <dbReference type="PROSITE" id="PS01124"/>
    </source>
</evidence>
<dbReference type="PANTHER" id="PTHR46796">
    <property type="entry name" value="HTH-TYPE TRANSCRIPTIONAL ACTIVATOR RHAS-RELATED"/>
    <property type="match status" value="1"/>
</dbReference>
<dbReference type="PANTHER" id="PTHR46796:SF2">
    <property type="entry name" value="TRANSCRIPTIONAL REGULATORY PROTEIN"/>
    <property type="match status" value="1"/>
</dbReference>
<dbReference type="Gene3D" id="1.10.10.60">
    <property type="entry name" value="Homeodomain-like"/>
    <property type="match status" value="1"/>
</dbReference>
<dbReference type="SUPFAM" id="SSF46689">
    <property type="entry name" value="Homeodomain-like"/>
    <property type="match status" value="2"/>
</dbReference>
<evidence type="ECO:0000313" key="7">
    <source>
        <dbReference type="Proteomes" id="UP001320460"/>
    </source>
</evidence>
<dbReference type="RefSeq" id="WP_039079681.1">
    <property type="nucleotide sequence ID" value="NZ_AP025334.1"/>
</dbReference>
<dbReference type="InterPro" id="IPR050204">
    <property type="entry name" value="AraC_XylS_family_regulators"/>
</dbReference>